<keyword evidence="8" id="KW-0482">Metalloprotease</keyword>
<comment type="similarity">
    <text evidence="2">Belongs to the peptidase M20A family.</text>
</comment>
<dbReference type="RefSeq" id="WP_003537774.1">
    <property type="nucleotide sequence ID" value="NZ_AP031443.1"/>
</dbReference>
<dbReference type="PANTHER" id="PTHR43808:SF31">
    <property type="entry name" value="N-ACETYL-L-CITRULLINE DEACETYLASE"/>
    <property type="match status" value="1"/>
</dbReference>
<dbReference type="GO" id="GO:0008270">
    <property type="term" value="F:zinc ion binding"/>
    <property type="evidence" value="ECO:0007669"/>
    <property type="project" value="InterPro"/>
</dbReference>
<sequence length="456" mass="50194">MIDFKAEVLKIKDQMIDDIKMLCAIPSTQDDSTVAEFAPYGAANRRALDAMLEIGRRDGFEVQDVDGHAGHIDIGTGDETFGILGHLDVVPVNKVGWDSDPFEVITKEGKLYGRGVADDKGPLMAGYYAAKIINSLNIPTKMKTRVIFGCNEELGSNCVKYYFTKMPYPKMGFTPDAAFPVVYGEKAGCGFEITGHVEKGGLIYLCAGSRPNIVPETCEAVIEGNYKQYTESYKKFLNTNNLTGDIEEEGNHTKLILKGKSAHASTPEEGINAVVYLCKYLATVVDNKVVDFVLEYLDDCHGKKLGIDHTGLMGPLTLNLGVISYYKEEVKIVLDLRCPHDMDFDAMVTKFKHACANYEFRETHDLGKALYIDPNSKLITNLHEAYVSVTGDTVNKPQAIGGGTYAKSMPNCVAFGAEFLGEDNLIHGNNENIKIDSLLKATEIYCHALYNLIKAD</sequence>
<dbReference type="Proteomes" id="UP000261032">
    <property type="component" value="Unassembled WGS sequence"/>
</dbReference>
<keyword evidence="3" id="KW-0645">Protease</keyword>
<dbReference type="InterPro" id="IPR036264">
    <property type="entry name" value="Bact_exopeptidase_dim_dom"/>
</dbReference>
<dbReference type="NCBIfam" id="NF005591">
    <property type="entry name" value="PRK07318.1"/>
    <property type="match status" value="1"/>
</dbReference>
<evidence type="ECO:0000256" key="1">
    <source>
        <dbReference type="ARBA" id="ARBA00001947"/>
    </source>
</evidence>
<dbReference type="GO" id="GO:0008237">
    <property type="term" value="F:metallopeptidase activity"/>
    <property type="evidence" value="ECO:0007669"/>
    <property type="project" value="UniProtKB-KW"/>
</dbReference>
<dbReference type="GO" id="GO:0016805">
    <property type="term" value="F:dipeptidase activity"/>
    <property type="evidence" value="ECO:0007669"/>
    <property type="project" value="UniProtKB-KW"/>
</dbReference>
<comment type="caution">
    <text evidence="10">The sequence shown here is derived from an EMBL/GenBank/DDBJ whole genome shotgun (WGS) entry which is preliminary data.</text>
</comment>
<dbReference type="Gene3D" id="3.30.70.360">
    <property type="match status" value="2"/>
</dbReference>
<keyword evidence="5 9" id="KW-0378">Hydrolase</keyword>
<accession>A0A3E3EDA5</accession>
<evidence type="ECO:0000256" key="6">
    <source>
        <dbReference type="ARBA" id="ARBA00022833"/>
    </source>
</evidence>
<dbReference type="SUPFAM" id="SSF53187">
    <property type="entry name" value="Zn-dependent exopeptidases"/>
    <property type="match status" value="1"/>
</dbReference>
<evidence type="ECO:0000256" key="7">
    <source>
        <dbReference type="ARBA" id="ARBA00022997"/>
    </source>
</evidence>
<evidence type="ECO:0000256" key="3">
    <source>
        <dbReference type="ARBA" id="ARBA00022670"/>
    </source>
</evidence>
<evidence type="ECO:0000313" key="10">
    <source>
        <dbReference type="EMBL" id="RGD85516.1"/>
    </source>
</evidence>
<dbReference type="EMBL" id="JAQLKE010000023">
    <property type="protein sequence ID" value="MDB7084735.1"/>
    <property type="molecule type" value="Genomic_DNA"/>
</dbReference>
<dbReference type="PANTHER" id="PTHR43808">
    <property type="entry name" value="ACETYLORNITHINE DEACETYLASE"/>
    <property type="match status" value="1"/>
</dbReference>
<dbReference type="EC" id="3.4.13.-" evidence="9"/>
<dbReference type="NCBIfam" id="TIGR01887">
    <property type="entry name" value="dipeptidaselike"/>
    <property type="match status" value="1"/>
</dbReference>
<evidence type="ECO:0000256" key="5">
    <source>
        <dbReference type="ARBA" id="ARBA00022801"/>
    </source>
</evidence>
<comment type="cofactor">
    <cofactor evidence="1">
        <name>Zn(2+)</name>
        <dbReference type="ChEBI" id="CHEBI:29105"/>
    </cofactor>
</comment>
<dbReference type="InterPro" id="IPR002933">
    <property type="entry name" value="Peptidase_M20"/>
</dbReference>
<dbReference type="EMBL" id="QUSL01000010">
    <property type="protein sequence ID" value="RGD85516.1"/>
    <property type="molecule type" value="Genomic_DNA"/>
</dbReference>
<dbReference type="AlphaFoldDB" id="A0A3E3EDA5"/>
<dbReference type="GO" id="GO:0008777">
    <property type="term" value="F:acetylornithine deacetylase activity"/>
    <property type="evidence" value="ECO:0007669"/>
    <property type="project" value="TreeGrafter"/>
</dbReference>
<dbReference type="InterPro" id="IPR050072">
    <property type="entry name" value="Peptidase_M20A"/>
</dbReference>
<reference evidence="9" key="2">
    <citation type="submission" date="2023-01" db="EMBL/GenBank/DDBJ databases">
        <title>Human gut microbiome strain richness.</title>
        <authorList>
            <person name="Chen-Liaw A."/>
        </authorList>
    </citation>
    <scope>NUCLEOTIDE SEQUENCE</scope>
    <source>
        <strain evidence="9">1001217st2_G6_1001217B_191108</strain>
    </source>
</reference>
<evidence type="ECO:0000256" key="8">
    <source>
        <dbReference type="ARBA" id="ARBA00023049"/>
    </source>
</evidence>
<proteinExistence type="inferred from homology"/>
<dbReference type="Pfam" id="PF01546">
    <property type="entry name" value="Peptidase_M20"/>
    <property type="match status" value="1"/>
</dbReference>
<organism evidence="10 11">
    <name type="scientific">Thomasclavelia ramosa</name>
    <dbReference type="NCBI Taxonomy" id="1547"/>
    <lineage>
        <taxon>Bacteria</taxon>
        <taxon>Bacillati</taxon>
        <taxon>Bacillota</taxon>
        <taxon>Erysipelotrichia</taxon>
        <taxon>Erysipelotrichales</taxon>
        <taxon>Coprobacillaceae</taxon>
        <taxon>Thomasclavelia</taxon>
    </lineage>
</organism>
<dbReference type="GO" id="GO:0006526">
    <property type="term" value="P:L-arginine biosynthetic process"/>
    <property type="evidence" value="ECO:0007669"/>
    <property type="project" value="TreeGrafter"/>
</dbReference>
<evidence type="ECO:0000313" key="9">
    <source>
        <dbReference type="EMBL" id="MDB7084735.1"/>
    </source>
</evidence>
<keyword evidence="4" id="KW-0479">Metal-binding</keyword>
<dbReference type="Gene3D" id="3.40.630.10">
    <property type="entry name" value="Zn peptidases"/>
    <property type="match status" value="1"/>
</dbReference>
<dbReference type="InterPro" id="IPR010964">
    <property type="entry name" value="M20A_pepV-rel"/>
</dbReference>
<evidence type="ECO:0000313" key="11">
    <source>
        <dbReference type="Proteomes" id="UP000261032"/>
    </source>
</evidence>
<evidence type="ECO:0000256" key="2">
    <source>
        <dbReference type="ARBA" id="ARBA00006247"/>
    </source>
</evidence>
<evidence type="ECO:0000256" key="4">
    <source>
        <dbReference type="ARBA" id="ARBA00022723"/>
    </source>
</evidence>
<keyword evidence="7 9" id="KW-0224">Dipeptidase</keyword>
<reference evidence="10 11" key="1">
    <citation type="submission" date="2018-08" db="EMBL/GenBank/DDBJ databases">
        <title>A genome reference for cultivated species of the human gut microbiota.</title>
        <authorList>
            <person name="Zou Y."/>
            <person name="Xue W."/>
            <person name="Luo G."/>
        </authorList>
    </citation>
    <scope>NUCLEOTIDE SEQUENCE [LARGE SCALE GENOMIC DNA]</scope>
    <source>
        <strain evidence="10 11">OM06-4</strain>
    </source>
</reference>
<protein>
    <submittedName>
        <fullName evidence="10">Dipeptidase PepV</fullName>
        <ecNumber evidence="9">3.4.13.-</ecNumber>
    </submittedName>
</protein>
<gene>
    <name evidence="10" type="primary">pepV</name>
    <name evidence="10" type="ORF">DXB93_08075</name>
    <name evidence="9" type="ORF">PM738_13065</name>
</gene>
<keyword evidence="6" id="KW-0862">Zinc</keyword>
<dbReference type="Proteomes" id="UP001211987">
    <property type="component" value="Unassembled WGS sequence"/>
</dbReference>
<dbReference type="SUPFAM" id="SSF55031">
    <property type="entry name" value="Bacterial exopeptidase dimerisation domain"/>
    <property type="match status" value="1"/>
</dbReference>
<name>A0A3E3EDA5_9FIRM</name>
<dbReference type="GO" id="GO:0006508">
    <property type="term" value="P:proteolysis"/>
    <property type="evidence" value="ECO:0007669"/>
    <property type="project" value="UniProtKB-KW"/>
</dbReference>
<dbReference type="GeneID" id="64196256"/>